<dbReference type="Pfam" id="PF13393">
    <property type="entry name" value="tRNA-synt_His"/>
    <property type="match status" value="1"/>
</dbReference>
<dbReference type="NCBIfam" id="TIGR00443">
    <property type="entry name" value="hisZ_biosyn_reg"/>
    <property type="match status" value="1"/>
</dbReference>
<dbReference type="GO" id="GO:0016757">
    <property type="term" value="F:glycosyltransferase activity"/>
    <property type="evidence" value="ECO:0007669"/>
    <property type="project" value="UniProtKB-KW"/>
</dbReference>
<keyword evidence="11" id="KW-1185">Reference proteome</keyword>
<evidence type="ECO:0000313" key="11">
    <source>
        <dbReference type="Proteomes" id="UP000663570"/>
    </source>
</evidence>
<gene>
    <name evidence="8" type="primary">hisZ</name>
    <name evidence="10" type="ORF">JY500_15545</name>
</gene>
<dbReference type="Gene3D" id="3.30.930.10">
    <property type="entry name" value="Bira Bifunctional Protein, Domain 2"/>
    <property type="match status" value="1"/>
</dbReference>
<organism evidence="10 11">
    <name type="scientific">Niveibacterium microcysteis</name>
    <dbReference type="NCBI Taxonomy" id="2811415"/>
    <lineage>
        <taxon>Bacteria</taxon>
        <taxon>Pseudomonadati</taxon>
        <taxon>Pseudomonadota</taxon>
        <taxon>Betaproteobacteria</taxon>
        <taxon>Rhodocyclales</taxon>
        <taxon>Rhodocyclaceae</taxon>
        <taxon>Niveibacterium</taxon>
    </lineage>
</organism>
<dbReference type="InterPro" id="IPR041715">
    <property type="entry name" value="HisRS-like_core"/>
</dbReference>
<evidence type="ECO:0000256" key="4">
    <source>
        <dbReference type="ARBA" id="ARBA00020397"/>
    </source>
</evidence>
<evidence type="ECO:0000256" key="3">
    <source>
        <dbReference type="ARBA" id="ARBA00005539"/>
    </source>
</evidence>
<dbReference type="InterPro" id="IPR045864">
    <property type="entry name" value="aa-tRNA-synth_II/BPL/LPL"/>
</dbReference>
<dbReference type="EMBL" id="CP071060">
    <property type="protein sequence ID" value="QSI75882.1"/>
    <property type="molecule type" value="Genomic_DNA"/>
</dbReference>
<evidence type="ECO:0000259" key="9">
    <source>
        <dbReference type="Pfam" id="PF13393"/>
    </source>
</evidence>
<dbReference type="HAMAP" id="MF_00125">
    <property type="entry name" value="HisZ"/>
    <property type="match status" value="1"/>
</dbReference>
<comment type="function">
    <text evidence="7 8">Required for the first step of histidine biosynthesis. May allow the feedback regulation of ATP phosphoribosyltransferase activity by histidine.</text>
</comment>
<evidence type="ECO:0000256" key="5">
    <source>
        <dbReference type="ARBA" id="ARBA00022490"/>
    </source>
</evidence>
<comment type="miscellaneous">
    <text evidence="8">This function is generally fulfilled by the C-terminal part of HisG, which is missing in some bacteria such as this one.</text>
</comment>
<comment type="similarity">
    <text evidence="3 8">Belongs to the class-II aminoacyl-tRNA synthetase family. HisZ subfamily.</text>
</comment>
<evidence type="ECO:0000256" key="1">
    <source>
        <dbReference type="ARBA" id="ARBA00004496"/>
    </source>
</evidence>
<dbReference type="PANTHER" id="PTHR11476">
    <property type="entry name" value="HISTIDYL-TRNA SYNTHETASE"/>
    <property type="match status" value="1"/>
</dbReference>
<sequence>MSSPRWALPDHIEDALPLEAARLEAMRRRLLDEFRLHGYQLVMPPLIEYVESLLSGTGKEMGEHTFRMADPFTGRVLGLRADITPQVTRIDAHLLNRQGVTRLCYAASVVRTTPRSLLASRQPMQLGVEIYGHAGIDADIEVIRMLARTLDVAGVKASRIDVGHIGLFRAFAELAGLSAEQERELFAVLQAKDVPTLEAMTASMPAEAAAALRQLPVLYGDVSVLARAAAVLPAIPAVQAALADLRAIAEALPDLPLSFDLADLRGYDYHSGLVFAAFCGTSPAAVAFGGRYDEVGRAFGRARPATGFSVNDLRDLIDADLDAVLPGAVLAPAGDDPLLAQAVASLRAAGEIVTRALPGHEGTWREAGCDRELVLQGDRWVVVPLQGD</sequence>
<accession>A0ABX7M292</accession>
<feature type="domain" description="Class II Histidinyl-tRNA synthetase (HisRS)-like catalytic core" evidence="9">
    <location>
        <begin position="11"/>
        <end position="310"/>
    </location>
</feature>
<keyword evidence="10" id="KW-0808">Transferase</keyword>
<evidence type="ECO:0000256" key="7">
    <source>
        <dbReference type="ARBA" id="ARBA00025246"/>
    </source>
</evidence>
<dbReference type="CDD" id="cd00773">
    <property type="entry name" value="HisRS-like_core"/>
    <property type="match status" value="1"/>
</dbReference>
<dbReference type="PANTHER" id="PTHR11476:SF7">
    <property type="entry name" value="HISTIDINE--TRNA LIGASE"/>
    <property type="match status" value="1"/>
</dbReference>
<dbReference type="NCBIfam" id="NF008935">
    <property type="entry name" value="PRK12292.1-1"/>
    <property type="match status" value="1"/>
</dbReference>
<keyword evidence="8" id="KW-0028">Amino-acid biosynthesis</keyword>
<evidence type="ECO:0000256" key="6">
    <source>
        <dbReference type="ARBA" id="ARBA00023102"/>
    </source>
</evidence>
<dbReference type="Proteomes" id="UP000663570">
    <property type="component" value="Chromosome"/>
</dbReference>
<evidence type="ECO:0000313" key="10">
    <source>
        <dbReference type="EMBL" id="QSI75882.1"/>
    </source>
</evidence>
<comment type="subunit">
    <text evidence="8">Heteromultimer composed of HisG and HisZ subunits.</text>
</comment>
<keyword evidence="6 8" id="KW-0368">Histidine biosynthesis</keyword>
<dbReference type="InterPro" id="IPR004517">
    <property type="entry name" value="HisZ"/>
</dbReference>
<protein>
    <recommendedName>
        <fullName evidence="4 8">ATP phosphoribosyltransferase regulatory subunit</fullName>
    </recommendedName>
</protein>
<dbReference type="SUPFAM" id="SSF55681">
    <property type="entry name" value="Class II aaRS and biotin synthetases"/>
    <property type="match status" value="1"/>
</dbReference>
<comment type="subcellular location">
    <subcellularLocation>
        <location evidence="1 8">Cytoplasm</location>
    </subcellularLocation>
</comment>
<keyword evidence="5 8" id="KW-0963">Cytoplasm</keyword>
<dbReference type="NCBIfam" id="NF009086">
    <property type="entry name" value="PRK12421.1"/>
    <property type="match status" value="1"/>
</dbReference>
<proteinExistence type="inferred from homology"/>
<reference evidence="10 11" key="1">
    <citation type="submission" date="2021-02" db="EMBL/GenBank/DDBJ databases">
        <title>Niveibacterium changnyeongensis HC41.</title>
        <authorList>
            <person name="Kang M."/>
        </authorList>
    </citation>
    <scope>NUCLEOTIDE SEQUENCE [LARGE SCALE GENOMIC DNA]</scope>
    <source>
        <strain evidence="10 11">HC41</strain>
    </source>
</reference>
<evidence type="ECO:0000256" key="2">
    <source>
        <dbReference type="ARBA" id="ARBA00004667"/>
    </source>
</evidence>
<name>A0ABX7M292_9RHOO</name>
<evidence type="ECO:0000256" key="8">
    <source>
        <dbReference type="HAMAP-Rule" id="MF_00125"/>
    </source>
</evidence>
<comment type="pathway">
    <text evidence="2 8">Amino-acid biosynthesis; L-histidine biosynthesis; L-histidine from 5-phospho-alpha-D-ribose 1-diphosphate: step 1/9.</text>
</comment>
<keyword evidence="10" id="KW-0328">Glycosyltransferase</keyword>
<dbReference type="RefSeq" id="WP_206253727.1">
    <property type="nucleotide sequence ID" value="NZ_CP071060.1"/>
</dbReference>